<feature type="compositionally biased region" description="Basic and acidic residues" evidence="1">
    <location>
        <begin position="14"/>
        <end position="24"/>
    </location>
</feature>
<accession>A0A6C0HIP1</accession>
<feature type="region of interest" description="Disordered" evidence="1">
    <location>
        <begin position="1"/>
        <end position="30"/>
    </location>
</feature>
<proteinExistence type="predicted"/>
<dbReference type="AlphaFoldDB" id="A0A6C0HIP1"/>
<reference evidence="2" key="1">
    <citation type="journal article" date="2020" name="Nature">
        <title>Giant virus diversity and host interactions through global metagenomics.</title>
        <authorList>
            <person name="Schulz F."/>
            <person name="Roux S."/>
            <person name="Paez-Espino D."/>
            <person name="Jungbluth S."/>
            <person name="Walsh D.A."/>
            <person name="Denef V.J."/>
            <person name="McMahon K.D."/>
            <person name="Konstantinidis K.T."/>
            <person name="Eloe-Fadrosh E.A."/>
            <person name="Kyrpides N.C."/>
            <person name="Woyke T."/>
        </authorList>
    </citation>
    <scope>NUCLEOTIDE SEQUENCE</scope>
    <source>
        <strain evidence="2">GVMAG-M-3300023184-120</strain>
    </source>
</reference>
<sequence length="55" mass="6215">MSTKLKEATATTPIKREPPPEERKKKVKSMISCSSTEITEIRRQLILDLASESLN</sequence>
<evidence type="ECO:0000313" key="2">
    <source>
        <dbReference type="EMBL" id="QHT80452.1"/>
    </source>
</evidence>
<evidence type="ECO:0000256" key="1">
    <source>
        <dbReference type="SAM" id="MobiDB-lite"/>
    </source>
</evidence>
<protein>
    <submittedName>
        <fullName evidence="2">Uncharacterized protein</fullName>
    </submittedName>
</protein>
<dbReference type="EMBL" id="MN739969">
    <property type="protein sequence ID" value="QHT80452.1"/>
    <property type="molecule type" value="Genomic_DNA"/>
</dbReference>
<name>A0A6C0HIP1_9ZZZZ</name>
<organism evidence="2">
    <name type="scientific">viral metagenome</name>
    <dbReference type="NCBI Taxonomy" id="1070528"/>
    <lineage>
        <taxon>unclassified sequences</taxon>
        <taxon>metagenomes</taxon>
        <taxon>organismal metagenomes</taxon>
    </lineage>
</organism>